<organism evidence="1 2">
    <name type="scientific">Capnocytophaga canimorsus</name>
    <dbReference type="NCBI Taxonomy" id="28188"/>
    <lineage>
        <taxon>Bacteria</taxon>
        <taxon>Pseudomonadati</taxon>
        <taxon>Bacteroidota</taxon>
        <taxon>Flavobacteriia</taxon>
        <taxon>Flavobacteriales</taxon>
        <taxon>Flavobacteriaceae</taxon>
        <taxon>Capnocytophaga</taxon>
    </lineage>
</organism>
<name>A0A0B7IBY9_9FLAO</name>
<evidence type="ECO:0000313" key="1">
    <source>
        <dbReference type="EMBL" id="CEN49240.1"/>
    </source>
</evidence>
<accession>A0A0B7IBY9</accession>
<dbReference type="AlphaFoldDB" id="A0A0B7IBY9"/>
<gene>
    <name evidence="1" type="ORF">CCAN11_1900016</name>
</gene>
<dbReference type="Proteomes" id="UP000039370">
    <property type="component" value="Unassembled WGS sequence"/>
</dbReference>
<protein>
    <submittedName>
        <fullName evidence="1">Uncharacterized protein</fullName>
    </submittedName>
</protein>
<evidence type="ECO:0000313" key="2">
    <source>
        <dbReference type="Proteomes" id="UP000039370"/>
    </source>
</evidence>
<sequence>MNSLKYYFYVLNFIFINKWTEKMNNSIFLYSFFESRMQL</sequence>
<dbReference type="EMBL" id="CDOK01000102">
    <property type="protein sequence ID" value="CEN49240.1"/>
    <property type="molecule type" value="Genomic_DNA"/>
</dbReference>
<proteinExistence type="predicted"/>
<reference evidence="2" key="1">
    <citation type="submission" date="2015-01" db="EMBL/GenBank/DDBJ databases">
        <authorList>
            <person name="MANFREDI Pablo"/>
        </authorList>
    </citation>
    <scope>NUCLEOTIDE SEQUENCE [LARGE SCALE GENOMIC DNA]</scope>
    <source>
        <strain evidence="2">Cc11</strain>
    </source>
</reference>